<dbReference type="Proteomes" id="UP000251960">
    <property type="component" value="Chromosome 1"/>
</dbReference>
<accession>A0A317YFK6</accession>
<dbReference type="EMBL" id="NCVQ01000001">
    <property type="protein sequence ID" value="PWZ57360.1"/>
    <property type="molecule type" value="Genomic_DNA"/>
</dbReference>
<name>A0A317YFK6_MAIZE</name>
<evidence type="ECO:0000313" key="1">
    <source>
        <dbReference type="EMBL" id="PWZ57360.1"/>
    </source>
</evidence>
<gene>
    <name evidence="1" type="ORF">Zm00014a_002494</name>
</gene>
<dbReference type="AlphaFoldDB" id="A0A317YFK6"/>
<organism evidence="1">
    <name type="scientific">Zea mays</name>
    <name type="common">Maize</name>
    <dbReference type="NCBI Taxonomy" id="4577"/>
    <lineage>
        <taxon>Eukaryota</taxon>
        <taxon>Viridiplantae</taxon>
        <taxon>Streptophyta</taxon>
        <taxon>Embryophyta</taxon>
        <taxon>Tracheophyta</taxon>
        <taxon>Spermatophyta</taxon>
        <taxon>Magnoliopsida</taxon>
        <taxon>Liliopsida</taxon>
        <taxon>Poales</taxon>
        <taxon>Poaceae</taxon>
        <taxon>PACMAD clade</taxon>
        <taxon>Panicoideae</taxon>
        <taxon>Andropogonodae</taxon>
        <taxon>Andropogoneae</taxon>
        <taxon>Tripsacinae</taxon>
        <taxon>Zea</taxon>
    </lineage>
</organism>
<protein>
    <submittedName>
        <fullName evidence="1">Uncharacterized protein</fullName>
    </submittedName>
</protein>
<sequence length="85" mass="9277">MPSRSSRGSAPATTVDWPWRRWARPLRHSLPYSPQGSDTLYSSIAFTRSLGDLAAEAVRVIVEPSYGCTLGTTTRTTTAGSSMWT</sequence>
<reference evidence="1" key="1">
    <citation type="journal article" date="2018" name="Nat. Genet.">
        <title>Extensive intraspecific gene order and gene structural variations between Mo17 and other maize genomes.</title>
        <authorList>
            <person name="Sun S."/>
            <person name="Zhou Y."/>
            <person name="Chen J."/>
            <person name="Shi J."/>
            <person name="Zhao H."/>
            <person name="Zhao H."/>
            <person name="Song W."/>
            <person name="Zhang M."/>
            <person name="Cui Y."/>
            <person name="Dong X."/>
            <person name="Liu H."/>
            <person name="Ma X."/>
            <person name="Jiao Y."/>
            <person name="Wang B."/>
            <person name="Wei X."/>
            <person name="Stein J.C."/>
            <person name="Glaubitz J.C."/>
            <person name="Lu F."/>
            <person name="Yu G."/>
            <person name="Liang C."/>
            <person name="Fengler K."/>
            <person name="Li B."/>
            <person name="Rafalski A."/>
            <person name="Schnable P.S."/>
            <person name="Ware D.H."/>
            <person name="Buckler E.S."/>
            <person name="Lai J."/>
        </authorList>
    </citation>
    <scope>NUCLEOTIDE SEQUENCE [LARGE SCALE GENOMIC DNA]</scope>
    <source>
        <tissue evidence="1">Seedling</tissue>
    </source>
</reference>
<comment type="caution">
    <text evidence="1">The sequence shown here is derived from an EMBL/GenBank/DDBJ whole genome shotgun (WGS) entry which is preliminary data.</text>
</comment>
<proteinExistence type="predicted"/>